<reference evidence="2 3" key="1">
    <citation type="journal article" date="2010" name="J. Bacteriol.">
        <title>Biochemical characterization of a novel indole prenyltransferase from Streptomyces sp. SN-593.</title>
        <authorList>
            <person name="Takahashi S."/>
            <person name="Takagi H."/>
            <person name="Toyoda A."/>
            <person name="Uramoto M."/>
            <person name="Nogawa T."/>
            <person name="Ueki M."/>
            <person name="Sakaki Y."/>
            <person name="Osada H."/>
        </authorList>
    </citation>
    <scope>NUCLEOTIDE SEQUENCE [LARGE SCALE GENOMIC DNA]</scope>
    <source>
        <strain evidence="2 3">SN-593</strain>
    </source>
</reference>
<dbReference type="RefSeq" id="WP_202235265.1">
    <property type="nucleotide sequence ID" value="NZ_AP018365.1"/>
</dbReference>
<dbReference type="Proteomes" id="UP000595703">
    <property type="component" value="Chromosome"/>
</dbReference>
<proteinExistence type="predicted"/>
<reference evidence="2 3" key="3">
    <citation type="journal article" date="2011" name="Nat. Chem. Biol.">
        <title>Reveromycin A biosynthesis uses RevG and RevJ for stereospecific spiroacetal formation.</title>
        <authorList>
            <person name="Takahashi S."/>
            <person name="Toyoda A."/>
            <person name="Sekiyama Y."/>
            <person name="Takagi H."/>
            <person name="Nogawa T."/>
            <person name="Uramoto M."/>
            <person name="Suzuki R."/>
            <person name="Koshino H."/>
            <person name="Kumano T."/>
            <person name="Panthee S."/>
            <person name="Dairi T."/>
            <person name="Ishikawa J."/>
            <person name="Ikeda H."/>
            <person name="Sakaki Y."/>
            <person name="Osada H."/>
        </authorList>
    </citation>
    <scope>NUCLEOTIDE SEQUENCE [LARGE SCALE GENOMIC DNA]</scope>
    <source>
        <strain evidence="2 3">SN-593</strain>
    </source>
</reference>
<keyword evidence="3" id="KW-1185">Reference proteome</keyword>
<gene>
    <name evidence="2" type="ORF">RVR_5789</name>
</gene>
<evidence type="ECO:0000313" key="2">
    <source>
        <dbReference type="EMBL" id="BBA99250.1"/>
    </source>
</evidence>
<protein>
    <submittedName>
        <fullName evidence="2">Uncharacterized protein</fullName>
    </submittedName>
</protein>
<evidence type="ECO:0000313" key="3">
    <source>
        <dbReference type="Proteomes" id="UP000595703"/>
    </source>
</evidence>
<reference evidence="2 3" key="2">
    <citation type="journal article" date="2011" name="J. Antibiot.">
        <title>Furaquinocins I and J: novel polyketide isoprenoid hybrid compounds from Streptomyces reveromyceticus SN-593.</title>
        <authorList>
            <person name="Panthee S."/>
            <person name="Takahashi S."/>
            <person name="Takagi H."/>
            <person name="Nogawa T."/>
            <person name="Oowada E."/>
            <person name="Uramoto M."/>
            <person name="Osada H."/>
        </authorList>
    </citation>
    <scope>NUCLEOTIDE SEQUENCE [LARGE SCALE GENOMIC DNA]</scope>
    <source>
        <strain evidence="2 3">SN-593</strain>
    </source>
</reference>
<keyword evidence="1" id="KW-1133">Transmembrane helix</keyword>
<feature type="transmembrane region" description="Helical" evidence="1">
    <location>
        <begin position="6"/>
        <end position="27"/>
    </location>
</feature>
<dbReference type="EMBL" id="AP018365">
    <property type="protein sequence ID" value="BBA99250.1"/>
    <property type="molecule type" value="Genomic_DNA"/>
</dbReference>
<dbReference type="AlphaFoldDB" id="A0A7U3UV14"/>
<keyword evidence="1" id="KW-0472">Membrane</keyword>
<keyword evidence="1" id="KW-0812">Transmembrane</keyword>
<evidence type="ECO:0000256" key="1">
    <source>
        <dbReference type="SAM" id="Phobius"/>
    </source>
</evidence>
<reference evidence="2 3" key="4">
    <citation type="journal article" date="2020" name="Sci. Rep.">
        <title>beta-carboline chemical signals induce reveromycin production through a LuxR family regulator in Streptomyces sp. SN-593.</title>
        <authorList>
            <person name="Panthee S."/>
            <person name="Kito N."/>
            <person name="Hayashi T."/>
            <person name="Shimizu T."/>
            <person name="Ishikawa J."/>
            <person name="Hamamoto H."/>
            <person name="Osada H."/>
            <person name="Takahashi S."/>
        </authorList>
    </citation>
    <scope>NUCLEOTIDE SEQUENCE [LARGE SCALE GENOMIC DNA]</scope>
    <source>
        <strain evidence="2 3">SN-593</strain>
    </source>
</reference>
<accession>A0A7U3UV14</accession>
<dbReference type="KEGG" id="arev:RVR_5789"/>
<sequence>MTGNELFFFLAGISIGIELALLVYFGGRHLDARRELRQARAEHEAGGTDARVLTAPGDGLPDGNADRILAYPLPGGRAYIAPDRKEHP</sequence>
<organism evidence="2 3">
    <name type="scientific">Actinacidiphila reveromycinica</name>
    <dbReference type="NCBI Taxonomy" id="659352"/>
    <lineage>
        <taxon>Bacteria</taxon>
        <taxon>Bacillati</taxon>
        <taxon>Actinomycetota</taxon>
        <taxon>Actinomycetes</taxon>
        <taxon>Kitasatosporales</taxon>
        <taxon>Streptomycetaceae</taxon>
        <taxon>Actinacidiphila</taxon>
    </lineage>
</organism>
<name>A0A7U3UV14_9ACTN</name>